<dbReference type="SMART" id="SM00049">
    <property type="entry name" value="DEP"/>
    <property type="match status" value="1"/>
</dbReference>
<dbReference type="InterPro" id="IPR048255">
    <property type="entry name" value="IML1_N"/>
</dbReference>
<feature type="domain" description="DEP" evidence="2">
    <location>
        <begin position="1159"/>
        <end position="1217"/>
    </location>
</feature>
<dbReference type="GO" id="GO:1990130">
    <property type="term" value="C:GATOR1 complex"/>
    <property type="evidence" value="ECO:0007669"/>
    <property type="project" value="TreeGrafter"/>
</dbReference>
<evidence type="ECO:0000259" key="2">
    <source>
        <dbReference type="PROSITE" id="PS50186"/>
    </source>
</evidence>
<evidence type="ECO:0000313" key="3">
    <source>
        <dbReference type="Proteomes" id="UP000694844"/>
    </source>
</evidence>
<dbReference type="Pfam" id="PF19418">
    <property type="entry name" value="DEPDC5_CTD"/>
    <property type="match status" value="1"/>
</dbReference>
<reference evidence="4" key="1">
    <citation type="submission" date="2025-08" db="UniProtKB">
        <authorList>
            <consortium name="RefSeq"/>
        </authorList>
    </citation>
    <scope>IDENTIFICATION</scope>
    <source>
        <tissue evidence="4">Whole sample</tissue>
    </source>
</reference>
<dbReference type="InterPro" id="IPR036388">
    <property type="entry name" value="WH-like_DNA-bd_sf"/>
</dbReference>
<dbReference type="InterPro" id="IPR036390">
    <property type="entry name" value="WH_DNA-bd_sf"/>
</dbReference>
<dbReference type="KEGG" id="cvn:111134634"/>
<dbReference type="PROSITE" id="PS50186">
    <property type="entry name" value="DEP"/>
    <property type="match status" value="1"/>
</dbReference>
<dbReference type="PANTHER" id="PTHR13179">
    <property type="entry name" value="DEP DOMAIN CONTAINING PROTEIN 5"/>
    <property type="match status" value="1"/>
</dbReference>
<dbReference type="GO" id="GO:0035556">
    <property type="term" value="P:intracellular signal transduction"/>
    <property type="evidence" value="ECO:0007669"/>
    <property type="project" value="InterPro"/>
</dbReference>
<dbReference type="GO" id="GO:0005096">
    <property type="term" value="F:GTPase activator activity"/>
    <property type="evidence" value="ECO:0007669"/>
    <property type="project" value="InterPro"/>
</dbReference>
<dbReference type="RefSeq" id="XP_022339561.1">
    <property type="nucleotide sequence ID" value="XM_022483853.1"/>
</dbReference>
<dbReference type="GO" id="GO:1904262">
    <property type="term" value="P:negative regulation of TORC1 signaling"/>
    <property type="evidence" value="ECO:0007669"/>
    <property type="project" value="TreeGrafter"/>
</dbReference>
<gene>
    <name evidence="4" type="primary">LOC111134634</name>
</gene>
<dbReference type="OrthoDB" id="39497at2759"/>
<dbReference type="GeneID" id="111134634"/>
<dbReference type="GO" id="GO:0005765">
    <property type="term" value="C:lysosomal membrane"/>
    <property type="evidence" value="ECO:0007669"/>
    <property type="project" value="TreeGrafter"/>
</dbReference>
<dbReference type="Proteomes" id="UP000694844">
    <property type="component" value="Chromosome 5"/>
</dbReference>
<sequence>MAKTLNLRVHKRSFNESSNLNEEVLINQKDVPDVTVGDVVEIYHIEDEESRLLLQVTSLSDEFQQKGTVSIEQSIANTFQLRAYKDVIVKKVDPKSVALDLVEMLFKDQYFSRSDFWRLRNGIIGTCVYLNKKIEHAEMRQQVMEMWSKGERVMCGTITEDTRIVYRSSTAVVQIFIQMSSEMWDFDILGEDLYFEKALNGFLTDLFAKWKEQNCQHDVTIVLFSRTFYKAQSLDDFPEYMRDCIVCDYKGRYYQDFYRIVVQNERYDDWTSTMILLRKLCNSYKEKILNYHRQKGHKVPAAYNSTAAQGNFLETLNMSLNLFEGYYIDRNFDRTGKVAVVITPGAGVFEVDRELANITKQRTIDCGVGSDLVCMGEQPLHAAPLFKFHNKLAKTSLEVGDDYNIPHWMNHSFYISKSQIKARLQGSFIPRIKPPPQFYESQRRPSERKLLARSPNNETMDENNIPFVDYDEYDALIWKLPTPNSSRFGSLKFSYHTRRQPQTLAEAKQVKKPRKRNVSDDYPSVMLEKGEKRGSPAINIPNMARSSSSEDLSSSVGCYPIIKKSSKESNESAEMDESFYLRRIVGSAESPVGYSRRHIHQAKSRRALINPFAPSRMQFKMTSNRRRWVHAFPTDPQGAAVQTHHFHIFNKRDSSSTLEKKLSRDSLKMSQLSMDIRPQTSFSTLDYCEKFPESFSLHRTPSGVMSEEKEFYVGSVDSGRSLSPSSSVQNLERLLQGSSLASANNNSAVDLVSQSGRSLKGGKAKENRSYLWGPTGEQEWSPNMTTGQDWFPAHGSCQTDSCLVKPILTADIHSQNFCAGISVDWKSLTMPASLPITTDYFPDKRSLENDYTVSQYALIPEDVNSDYYSSPPATEDDKFYRRKPLSVTELFRELISQRLAQGFQIITKKKPPKMPLDPLTVGASPQYQHTSSLIRARPRSGPQEEIYLSIGLIFHKLTLSGQTIHVTQYRPRHEQRQLKHLYHYRFQVPDSPSYDISTSQFKNEKLENYNWNYLDQYICTRGEGDYGLLDPLKYWRSRFFLLPSNNPATRKIIEGNDSKYPRCDIYQLKSKQELQQLISGFVRFLETLNKMRRTAQTRRQKHSGDNVSSAPTSDQQTSQASQREAVSLSVSMPSVKLIEAMKDQQTGLSMLPMQTGLPESCFIAEEAVDWCIQNIQEVKDVTGGITFMQRLQDEHYICHSSGNPQHKFIHGFYLYNIVSPKDKPKSDLYGLNYNFLFQNEWCEVSILPVARERREVPLITLDESPCEVSDLWVNQSTNDWRVLSGIDTGAQGWVQQSGSRVNLCAIKATLIHKYVRVDVDGNNKSDRPEWASARYHAYYSPNAAFELQLQWMVATGPILQDLVTTWGRKAQACGFHLLPVPGDPFALPSAPDSDPLRGPIFVPLDIASLSQSGKPVFHDLDQVAKSKKLLHFQDEIIKRYGFMPINVCVSETHRHYVTDEQQQYIHCTGGMFILMESSHISSSPKVNKTTSSRFNKKSAGELRKDYIARQNSNTSNTEVVTQNKVGFLWSWNFMLSKKWRSPNTGDEVFQDKMLADFRQFCANENNRLSEFWNDFNLMSAL</sequence>
<feature type="region of interest" description="Disordered" evidence="1">
    <location>
        <begin position="754"/>
        <end position="785"/>
    </location>
</feature>
<dbReference type="Pfam" id="PF23013">
    <property type="entry name" value="IML1_N"/>
    <property type="match status" value="1"/>
</dbReference>
<dbReference type="GO" id="GO:0034198">
    <property type="term" value="P:cellular response to amino acid starvation"/>
    <property type="evidence" value="ECO:0007669"/>
    <property type="project" value="TreeGrafter"/>
</dbReference>
<organism evidence="3 4">
    <name type="scientific">Crassostrea virginica</name>
    <name type="common">Eastern oyster</name>
    <dbReference type="NCBI Taxonomy" id="6565"/>
    <lineage>
        <taxon>Eukaryota</taxon>
        <taxon>Metazoa</taxon>
        <taxon>Spiralia</taxon>
        <taxon>Lophotrochozoa</taxon>
        <taxon>Mollusca</taxon>
        <taxon>Bivalvia</taxon>
        <taxon>Autobranchia</taxon>
        <taxon>Pteriomorphia</taxon>
        <taxon>Ostreida</taxon>
        <taxon>Ostreoidea</taxon>
        <taxon>Ostreidae</taxon>
        <taxon>Crassostrea</taxon>
    </lineage>
</organism>
<dbReference type="GO" id="GO:0010508">
    <property type="term" value="P:positive regulation of autophagy"/>
    <property type="evidence" value="ECO:0007669"/>
    <property type="project" value="TreeGrafter"/>
</dbReference>
<evidence type="ECO:0000256" key="1">
    <source>
        <dbReference type="SAM" id="MobiDB-lite"/>
    </source>
</evidence>
<feature type="region of interest" description="Disordered" evidence="1">
    <location>
        <begin position="1094"/>
        <end position="1125"/>
    </location>
</feature>
<protein>
    <submittedName>
        <fullName evidence="4">GATOR complex protein DEPDC5-like isoform X1</fullName>
    </submittedName>
</protein>
<accession>A0A8B8EIU6</accession>
<dbReference type="InterPro" id="IPR055213">
    <property type="entry name" value="IML1_double_psi_beta_barrel"/>
</dbReference>
<keyword evidence="3" id="KW-1185">Reference proteome</keyword>
<dbReference type="Gene3D" id="1.10.10.10">
    <property type="entry name" value="Winged helix-like DNA-binding domain superfamily/Winged helix DNA-binding domain"/>
    <property type="match status" value="1"/>
</dbReference>
<dbReference type="PANTHER" id="PTHR13179:SF8">
    <property type="entry name" value="GATOR COMPLEX PROTEIN DEPDC5"/>
    <property type="match status" value="1"/>
</dbReference>
<dbReference type="InterPro" id="IPR027244">
    <property type="entry name" value="IML1"/>
</dbReference>
<proteinExistence type="predicted"/>
<dbReference type="SUPFAM" id="SSF46785">
    <property type="entry name" value="Winged helix' DNA-binding domain"/>
    <property type="match status" value="1"/>
</dbReference>
<feature type="compositionally biased region" description="Polar residues" evidence="1">
    <location>
        <begin position="1105"/>
        <end position="1125"/>
    </location>
</feature>
<dbReference type="Pfam" id="PF12257">
    <property type="entry name" value="IML1"/>
    <property type="match status" value="1"/>
</dbReference>
<name>A0A8B8EIU6_CRAVI</name>
<dbReference type="InterPro" id="IPR045838">
    <property type="entry name" value="DEPDC5_CTD"/>
</dbReference>
<evidence type="ECO:0000313" key="4">
    <source>
        <dbReference type="RefSeq" id="XP_022339561.1"/>
    </source>
</evidence>
<dbReference type="InterPro" id="IPR000591">
    <property type="entry name" value="DEP_dom"/>
</dbReference>
<feature type="region of interest" description="Disordered" evidence="1">
    <location>
        <begin position="500"/>
        <end position="520"/>
    </location>
</feature>